<gene>
    <name evidence="3" type="ORF">UE95_012380</name>
</gene>
<dbReference type="GO" id="GO:0016020">
    <property type="term" value="C:membrane"/>
    <property type="evidence" value="ECO:0007669"/>
    <property type="project" value="UniProtKB-SubCell"/>
</dbReference>
<feature type="domain" description="Trimeric autotransporter adhesin YadA-like C-terminal membrane anchor" evidence="2">
    <location>
        <begin position="37"/>
        <end position="72"/>
    </location>
</feature>
<dbReference type="RefSeq" id="WP_143262316.1">
    <property type="nucleotide sequence ID" value="NZ_JYMX02000008.1"/>
</dbReference>
<name>A0ABD4UD53_9BURK</name>
<dbReference type="Pfam" id="PF03895">
    <property type="entry name" value="YadA_anchor"/>
    <property type="match status" value="1"/>
</dbReference>
<evidence type="ECO:0000256" key="1">
    <source>
        <dbReference type="ARBA" id="ARBA00004370"/>
    </source>
</evidence>
<sequence>MKIKKVSTSAFAQSSKHVNISEAEFIKQVASDKTVVGQQAVAIGVAWQVGGNAMVNVKAGYAGKMGGASVGYTKAF</sequence>
<reference evidence="3 4" key="2">
    <citation type="journal article" date="2017" name="Front. Microbiol.">
        <title>Genomics Reveals a Unique Clone of Burkholderia cenocepacia Harboring an Actively Excising Novel Genomic Island.</title>
        <authorList>
            <person name="Patil P.P."/>
            <person name="Mali S."/>
            <person name="Midha S."/>
            <person name="Gautam V."/>
            <person name="Dash L."/>
            <person name="Kumar S."/>
            <person name="Shastri J."/>
            <person name="Singhal L."/>
            <person name="Patil P.B."/>
        </authorList>
    </citation>
    <scope>NUCLEOTIDE SEQUENCE [LARGE SCALE GENOMIC DNA]</scope>
    <source>
        <strain evidence="3 4">BC-19</strain>
    </source>
</reference>
<evidence type="ECO:0000259" key="2">
    <source>
        <dbReference type="Pfam" id="PF03895"/>
    </source>
</evidence>
<dbReference type="InterPro" id="IPR005594">
    <property type="entry name" value="YadA_C"/>
</dbReference>
<evidence type="ECO:0000313" key="4">
    <source>
        <dbReference type="Proteomes" id="UP000191686"/>
    </source>
</evidence>
<comment type="subcellular location">
    <subcellularLocation>
        <location evidence="1">Membrane</location>
    </subcellularLocation>
</comment>
<dbReference type="AlphaFoldDB" id="A0ABD4UD53"/>
<dbReference type="EMBL" id="JYMX02000008">
    <property type="protein sequence ID" value="MCW3712084.1"/>
    <property type="molecule type" value="Genomic_DNA"/>
</dbReference>
<dbReference type="Proteomes" id="UP000191686">
    <property type="component" value="Unassembled WGS sequence"/>
</dbReference>
<evidence type="ECO:0000313" key="3">
    <source>
        <dbReference type="EMBL" id="MCW3712084.1"/>
    </source>
</evidence>
<organism evidence="3 4">
    <name type="scientific">Burkholderia cenocepacia</name>
    <dbReference type="NCBI Taxonomy" id="95486"/>
    <lineage>
        <taxon>Bacteria</taxon>
        <taxon>Pseudomonadati</taxon>
        <taxon>Pseudomonadota</taxon>
        <taxon>Betaproteobacteria</taxon>
        <taxon>Burkholderiales</taxon>
        <taxon>Burkholderiaceae</taxon>
        <taxon>Burkholderia</taxon>
        <taxon>Burkholderia cepacia complex</taxon>
    </lineage>
</organism>
<protein>
    <submittedName>
        <fullName evidence="3">YadA-like family protein</fullName>
    </submittedName>
</protein>
<proteinExistence type="predicted"/>
<accession>A0ABD4UD53</accession>
<comment type="caution">
    <text evidence="3">The sequence shown here is derived from an EMBL/GenBank/DDBJ whole genome shotgun (WGS) entry which is preliminary data.</text>
</comment>
<reference evidence="3 4" key="1">
    <citation type="journal article" date="2017" name="Front. Microbiol.">
        <title>Genomics reveals a unique clone of Burkholderia cenocepacia harbouring an actively excising novel genomic island.</title>
        <authorList>
            <person name="Patil P."/>
            <person name="Mali S."/>
            <person name="Midha S."/>
            <person name="Gautam V."/>
            <person name="Dash L."/>
            <person name="Kumar S."/>
            <person name="Shastri J."/>
            <person name="Singhal L."/>
            <person name="Patil P.B."/>
        </authorList>
    </citation>
    <scope>NUCLEOTIDE SEQUENCE [LARGE SCALE GENOMIC DNA]</scope>
    <source>
        <strain evidence="3 4">BC-19</strain>
    </source>
</reference>